<feature type="compositionally biased region" description="Basic and acidic residues" evidence="1">
    <location>
        <begin position="110"/>
        <end position="150"/>
    </location>
</feature>
<keyword evidence="4" id="KW-1185">Reference proteome</keyword>
<evidence type="ECO:0000259" key="2">
    <source>
        <dbReference type="PROSITE" id="PS50003"/>
    </source>
</evidence>
<gene>
    <name evidence="3" type="ORF">BEMITA_LOCUS7969</name>
</gene>
<feature type="region of interest" description="Disordered" evidence="1">
    <location>
        <begin position="266"/>
        <end position="294"/>
    </location>
</feature>
<proteinExistence type="predicted"/>
<evidence type="ECO:0000256" key="1">
    <source>
        <dbReference type="SAM" id="MobiDB-lite"/>
    </source>
</evidence>
<dbReference type="PROSITE" id="PS50003">
    <property type="entry name" value="PH_DOMAIN"/>
    <property type="match status" value="1"/>
</dbReference>
<feature type="region of interest" description="Disordered" evidence="1">
    <location>
        <begin position="102"/>
        <end position="150"/>
    </location>
</feature>
<dbReference type="InterPro" id="IPR001849">
    <property type="entry name" value="PH_domain"/>
</dbReference>
<dbReference type="EMBL" id="OU963865">
    <property type="protein sequence ID" value="CAH0389104.1"/>
    <property type="molecule type" value="Genomic_DNA"/>
</dbReference>
<feature type="region of interest" description="Disordered" evidence="1">
    <location>
        <begin position="178"/>
        <end position="249"/>
    </location>
</feature>
<accession>A0A9P0ACX4</accession>
<dbReference type="AlphaFoldDB" id="A0A9P0ACX4"/>
<protein>
    <recommendedName>
        <fullName evidence="2">PH domain-containing protein</fullName>
    </recommendedName>
</protein>
<organism evidence="3 4">
    <name type="scientific">Bemisia tabaci</name>
    <name type="common">Sweetpotato whitefly</name>
    <name type="synonym">Aleurodes tabaci</name>
    <dbReference type="NCBI Taxonomy" id="7038"/>
    <lineage>
        <taxon>Eukaryota</taxon>
        <taxon>Metazoa</taxon>
        <taxon>Ecdysozoa</taxon>
        <taxon>Arthropoda</taxon>
        <taxon>Hexapoda</taxon>
        <taxon>Insecta</taxon>
        <taxon>Pterygota</taxon>
        <taxon>Neoptera</taxon>
        <taxon>Paraneoptera</taxon>
        <taxon>Hemiptera</taxon>
        <taxon>Sternorrhyncha</taxon>
        <taxon>Aleyrodoidea</taxon>
        <taxon>Aleyrodidae</taxon>
        <taxon>Aleyrodinae</taxon>
        <taxon>Bemisia</taxon>
    </lineage>
</organism>
<feature type="region of interest" description="Disordered" evidence="1">
    <location>
        <begin position="465"/>
        <end position="492"/>
    </location>
</feature>
<dbReference type="Proteomes" id="UP001152759">
    <property type="component" value="Chromosome 4"/>
</dbReference>
<sequence>MHAQNADDYERWVRTLAAELICQTPFDHVRFLDILGITATLHQHRQQQQQQQLHIAEEPQLPGHDPEKSTLLKEKQQNMLNTVVQSSFVKNCLRFKTNAHRKYESHRKNKVQERIAPESDSEKENADENSRVRSRETENISKRVPELRDVTDGYGPRVLELRDVTDGCEPRVLEFHSERRYSEQDSRARSPFRVSESDSEKETEAPSRDLTRLDSESAESTTDTRTESDSERESRLEFDGKKRDNRLQTKKLQTSYLHSFYRKMKSSFSDDPKSDSVSGTFRRLPESQPLPDVVNNLPKVTYKRHSDLKPNSSCPNLRPAPKTKNLRKALSSCSECDSDDSSSGFRFQAVSTLLARCQESVDYVPVKDKLMLFESLCEPQDSGLNKLKSRSLHDLGRAQDEQFELDVRKCPYHSSTSNLSYRLKQDSKKGSSSNLVRNICRYFEHRTSGQVANALWWRGSQESEEESIGRSQSSESRTSVSLQGSCNREEKL</sequence>
<name>A0A9P0ACX4_BEMTA</name>
<feature type="compositionally biased region" description="Basic and acidic residues" evidence="1">
    <location>
        <begin position="222"/>
        <end position="247"/>
    </location>
</feature>
<feature type="compositionally biased region" description="Low complexity" evidence="1">
    <location>
        <begin position="469"/>
        <end position="481"/>
    </location>
</feature>
<evidence type="ECO:0000313" key="4">
    <source>
        <dbReference type="Proteomes" id="UP001152759"/>
    </source>
</evidence>
<feature type="domain" description="PH" evidence="2">
    <location>
        <begin position="1"/>
        <end position="21"/>
    </location>
</feature>
<reference evidence="3" key="1">
    <citation type="submission" date="2021-12" db="EMBL/GenBank/DDBJ databases">
        <authorList>
            <person name="King R."/>
        </authorList>
    </citation>
    <scope>NUCLEOTIDE SEQUENCE</scope>
</reference>
<evidence type="ECO:0000313" key="3">
    <source>
        <dbReference type="EMBL" id="CAH0389104.1"/>
    </source>
</evidence>
<feature type="compositionally biased region" description="Basic and acidic residues" evidence="1">
    <location>
        <begin position="195"/>
        <end position="215"/>
    </location>
</feature>
<feature type="compositionally biased region" description="Basic and acidic residues" evidence="1">
    <location>
        <begin position="178"/>
        <end position="188"/>
    </location>
</feature>